<dbReference type="EMBL" id="GBEZ01021665">
    <property type="protein sequence ID" value="JAC65100.1"/>
    <property type="molecule type" value="Transcribed_RNA"/>
</dbReference>
<evidence type="ECO:0000256" key="2">
    <source>
        <dbReference type="SAM" id="SignalP"/>
    </source>
</evidence>
<evidence type="ECO:0000256" key="1">
    <source>
        <dbReference type="SAM" id="MobiDB-lite"/>
    </source>
</evidence>
<dbReference type="AlphaFoldDB" id="A0A061R361"/>
<feature type="non-terminal residue" evidence="3">
    <location>
        <position position="1"/>
    </location>
</feature>
<feature type="region of interest" description="Disordered" evidence="1">
    <location>
        <begin position="45"/>
        <end position="70"/>
    </location>
</feature>
<feature type="signal peptide" evidence="2">
    <location>
        <begin position="1"/>
        <end position="16"/>
    </location>
</feature>
<accession>A0A061R361</accession>
<gene>
    <name evidence="3" type="ORF">TSPGSL018_16801</name>
</gene>
<proteinExistence type="predicted"/>
<protein>
    <submittedName>
        <fullName evidence="3">Uncharacterized protein</fullName>
    </submittedName>
</protein>
<reference evidence="3" key="1">
    <citation type="submission" date="2014-05" db="EMBL/GenBank/DDBJ databases">
        <title>The transcriptome of the halophilic microalga Tetraselmis sp. GSL018 isolated from the Great Salt Lake, Utah.</title>
        <authorList>
            <person name="Jinkerson R.E."/>
            <person name="D'Adamo S."/>
            <person name="Posewitz M.C."/>
        </authorList>
    </citation>
    <scope>NUCLEOTIDE SEQUENCE</scope>
    <source>
        <strain evidence="3">GSL018</strain>
    </source>
</reference>
<feature type="compositionally biased region" description="Basic and acidic residues" evidence="1">
    <location>
        <begin position="46"/>
        <end position="62"/>
    </location>
</feature>
<feature type="chain" id="PRO_5001609362" evidence="2">
    <location>
        <begin position="17"/>
        <end position="79"/>
    </location>
</feature>
<organism evidence="3">
    <name type="scientific">Tetraselmis sp. GSL018</name>
    <dbReference type="NCBI Taxonomy" id="582737"/>
    <lineage>
        <taxon>Eukaryota</taxon>
        <taxon>Viridiplantae</taxon>
        <taxon>Chlorophyta</taxon>
        <taxon>core chlorophytes</taxon>
        <taxon>Chlorodendrophyceae</taxon>
        <taxon>Chlorodendrales</taxon>
        <taxon>Chlorodendraceae</taxon>
        <taxon>Tetraselmis</taxon>
    </lineage>
</organism>
<sequence length="79" mass="8348">FVLLLSFVSRYGLAGGAERRSSPTGPRCPVCTVACGGALRVQGRRSLSDPRQEARAMDEQGDKGTVSPTAGLLRCSPRI</sequence>
<name>A0A061R361_9CHLO</name>
<evidence type="ECO:0000313" key="3">
    <source>
        <dbReference type="EMBL" id="JAC65100.1"/>
    </source>
</evidence>
<keyword evidence="2" id="KW-0732">Signal</keyword>